<evidence type="ECO:0000256" key="1">
    <source>
        <dbReference type="SAM" id="MobiDB-lite"/>
    </source>
</evidence>
<dbReference type="AlphaFoldDB" id="A0A450TMK9"/>
<evidence type="ECO:0000313" key="2">
    <source>
        <dbReference type="EMBL" id="VFJ61314.1"/>
    </source>
</evidence>
<dbReference type="EMBL" id="CAADFD010000155">
    <property type="protein sequence ID" value="VFJ68918.1"/>
    <property type="molecule type" value="Genomic_DNA"/>
</dbReference>
<name>A0A450TMK9_9GAMM</name>
<dbReference type="EMBL" id="CAADEW010000112">
    <property type="protein sequence ID" value="VFJ61314.1"/>
    <property type="molecule type" value="Genomic_DNA"/>
</dbReference>
<sequence length="55" mass="6233">MLKYRIFVSSTYEDLEPELGKQVYRSIRKNELLKGLADSPLEPDGNGNSAEEEMA</sequence>
<evidence type="ECO:0000313" key="3">
    <source>
        <dbReference type="EMBL" id="VFJ68918.1"/>
    </source>
</evidence>
<organism evidence="3">
    <name type="scientific">Candidatus Kentrum sp. FW</name>
    <dbReference type="NCBI Taxonomy" id="2126338"/>
    <lineage>
        <taxon>Bacteria</taxon>
        <taxon>Pseudomonadati</taxon>
        <taxon>Pseudomonadota</taxon>
        <taxon>Gammaproteobacteria</taxon>
        <taxon>Candidatus Kentrum</taxon>
    </lineage>
</organism>
<evidence type="ECO:0008006" key="4">
    <source>
        <dbReference type="Google" id="ProtNLM"/>
    </source>
</evidence>
<gene>
    <name evidence="2" type="ORF">BECKFW1821A_GA0114235_111211</name>
    <name evidence="3" type="ORF">BECKFW1821B_GA0114236_115510</name>
</gene>
<reference evidence="3" key="1">
    <citation type="submission" date="2019-02" db="EMBL/GenBank/DDBJ databases">
        <authorList>
            <person name="Gruber-Vodicka R. H."/>
            <person name="Seah K. B. B."/>
        </authorList>
    </citation>
    <scope>NUCLEOTIDE SEQUENCE</scope>
    <source>
        <strain evidence="3">BECK_BZ106</strain>
        <strain evidence="2">BECK_BZ15</strain>
    </source>
</reference>
<proteinExistence type="predicted"/>
<protein>
    <recommendedName>
        <fullName evidence="4">DUF4062 domain-containing protein</fullName>
    </recommendedName>
</protein>
<accession>A0A450TMK9</accession>
<feature type="region of interest" description="Disordered" evidence="1">
    <location>
        <begin position="35"/>
        <end position="55"/>
    </location>
</feature>